<keyword evidence="3" id="KW-1185">Reference proteome</keyword>
<dbReference type="RefSeq" id="WP_101472415.1">
    <property type="nucleotide sequence ID" value="NZ_PJND01000008.1"/>
</dbReference>
<proteinExistence type="predicted"/>
<dbReference type="Proteomes" id="UP000233767">
    <property type="component" value="Unassembled WGS sequence"/>
</dbReference>
<sequence>MIIKKEDLKERKDFSLEEHSPFMILDTKHFQYFSDIEKFGYAVEVLNVVNSITWINKMYRDLKSELHIETEIFYEIIDCILNSKRFSDQQLERYYLAQQKLEQFSSITHKLTDTDNNFDVPFTVDFIILGANQEQYENLSDDRRNELHDEYAALFCQVRSGEIEIEDFLLQVKALIFSMDELELENSI</sequence>
<evidence type="ECO:0000313" key="4">
    <source>
        <dbReference type="Proteomes" id="UP000275027"/>
    </source>
</evidence>
<gene>
    <name evidence="1" type="ORF">B0G92_2499</name>
    <name evidence="2" type="ORF">CLV50_1551</name>
</gene>
<dbReference type="AlphaFoldDB" id="A0A497UJQ3"/>
<dbReference type="Proteomes" id="UP000275027">
    <property type="component" value="Unassembled WGS sequence"/>
</dbReference>
<reference evidence="2 4" key="2">
    <citation type="submission" date="2018-10" db="EMBL/GenBank/DDBJ databases">
        <title>Genomic Encyclopedia of Archaeal and Bacterial Type Strains, Phase II (KMG-II): from individual species to whole genera.</title>
        <authorList>
            <person name="Goeker M."/>
        </authorList>
    </citation>
    <scope>NUCLEOTIDE SEQUENCE [LARGE SCALE GENOMIC DNA]</scope>
    <source>
        <strain evidence="2 4">DSM 21886</strain>
    </source>
</reference>
<accession>A0A497UJQ3</accession>
<organism evidence="2 4">
    <name type="scientific">Flavobacterium lindanitolerans</name>
    <dbReference type="NCBI Taxonomy" id="428988"/>
    <lineage>
        <taxon>Bacteria</taxon>
        <taxon>Pseudomonadati</taxon>
        <taxon>Bacteroidota</taxon>
        <taxon>Flavobacteriia</taxon>
        <taxon>Flavobacteriales</taxon>
        <taxon>Flavobacteriaceae</taxon>
        <taxon>Flavobacterium</taxon>
    </lineage>
</organism>
<dbReference type="EMBL" id="PJND01000008">
    <property type="protein sequence ID" value="PKW21215.1"/>
    <property type="molecule type" value="Genomic_DNA"/>
</dbReference>
<dbReference type="EMBL" id="RCCB01000011">
    <property type="protein sequence ID" value="RLJ30147.1"/>
    <property type="molecule type" value="Genomic_DNA"/>
</dbReference>
<name>A0A497UJQ3_9FLAO</name>
<evidence type="ECO:0000313" key="1">
    <source>
        <dbReference type="EMBL" id="PKW21215.1"/>
    </source>
</evidence>
<evidence type="ECO:0000313" key="3">
    <source>
        <dbReference type="Proteomes" id="UP000233767"/>
    </source>
</evidence>
<reference evidence="1 3" key="1">
    <citation type="submission" date="2017-12" db="EMBL/GenBank/DDBJ databases">
        <title>Genomic Encyclopedia of Type Strains, Phase III (KMG-III): the genomes of soil and plant-associated and newly described type strains.</title>
        <authorList>
            <person name="Whitman W."/>
        </authorList>
    </citation>
    <scope>NUCLEOTIDE SEQUENCE [LARGE SCALE GENOMIC DNA]</scope>
    <source>
        <strain evidence="1 3">IP-10</strain>
    </source>
</reference>
<comment type="caution">
    <text evidence="2">The sequence shown here is derived from an EMBL/GenBank/DDBJ whole genome shotgun (WGS) entry which is preliminary data.</text>
</comment>
<protein>
    <submittedName>
        <fullName evidence="2">Uncharacterized protein</fullName>
    </submittedName>
</protein>
<evidence type="ECO:0000313" key="2">
    <source>
        <dbReference type="EMBL" id="RLJ30147.1"/>
    </source>
</evidence>